<dbReference type="Proteomes" id="UP001195624">
    <property type="component" value="Unassembled WGS sequence"/>
</dbReference>
<evidence type="ECO:0000256" key="1">
    <source>
        <dbReference type="SAM" id="MobiDB-lite"/>
    </source>
</evidence>
<name>A0ABS4PF32_9GAMM</name>
<gene>
    <name evidence="2" type="ORF">J2125_004450</name>
</gene>
<proteinExistence type="predicted"/>
<reference evidence="3" key="1">
    <citation type="submission" date="2023-07" db="EMBL/GenBank/DDBJ databases">
        <title>Genome mining of underrepresented organisms for secondary metabolites.</title>
        <authorList>
            <person name="D'Agostino P.M."/>
        </authorList>
    </citation>
    <scope>NUCLEOTIDE SEQUENCE [LARGE SCALE GENOMIC DNA]</scope>
    <source>
        <strain evidence="3">WS4403</strain>
    </source>
</reference>
<dbReference type="RefSeq" id="WP_017802201.1">
    <property type="nucleotide sequence ID" value="NZ_JAGGMQ010000001.1"/>
</dbReference>
<protein>
    <recommendedName>
        <fullName evidence="4">Transglutaminase-like domain-containing protein</fullName>
    </recommendedName>
</protein>
<accession>A0ABS4PF32</accession>
<keyword evidence="3" id="KW-1185">Reference proteome</keyword>
<organism evidence="2 3">
    <name type="scientific">Winslowiella toletana</name>
    <dbReference type="NCBI Taxonomy" id="92490"/>
    <lineage>
        <taxon>Bacteria</taxon>
        <taxon>Pseudomonadati</taxon>
        <taxon>Pseudomonadota</taxon>
        <taxon>Gammaproteobacteria</taxon>
        <taxon>Enterobacterales</taxon>
        <taxon>Erwiniaceae</taxon>
        <taxon>Winslowiella</taxon>
    </lineage>
</organism>
<dbReference type="EMBL" id="JAGGMQ010000001">
    <property type="protein sequence ID" value="MBP2171258.1"/>
    <property type="molecule type" value="Genomic_DNA"/>
</dbReference>
<comment type="caution">
    <text evidence="2">The sequence shown here is derived from an EMBL/GenBank/DDBJ whole genome shotgun (WGS) entry which is preliminary data.</text>
</comment>
<sequence>MFPAIPAAPHLLKSSDQQTVKLWQAMPGNHRGETVEVSASLMSELQTAQSVLDITKEHLSFGPGNGKSAFMLTRGQNYQREVAARHVRDADFRGDNQAIVKSALAAQTGNCGENSALTMAYLSAMELDRPIATYAAANNPDHQFNVIGDLRMPGEAVVVDAWPVFARAHLMNNAQFQPDTSRPLDIHMPGMPPKMELDQMGEITPLSEERIAHINQRKQTPGYEQALADPSRVRLFERNHGMVNLDVRYQNRDNSQEVHENVANREEYERQAYGTQLARQHLRNTDGE</sequence>
<evidence type="ECO:0000313" key="3">
    <source>
        <dbReference type="Proteomes" id="UP001195624"/>
    </source>
</evidence>
<evidence type="ECO:0008006" key="4">
    <source>
        <dbReference type="Google" id="ProtNLM"/>
    </source>
</evidence>
<feature type="region of interest" description="Disordered" evidence="1">
    <location>
        <begin position="265"/>
        <end position="288"/>
    </location>
</feature>
<evidence type="ECO:0000313" key="2">
    <source>
        <dbReference type="EMBL" id="MBP2171258.1"/>
    </source>
</evidence>